<evidence type="ECO:0000256" key="2">
    <source>
        <dbReference type="SAM" id="SignalP"/>
    </source>
</evidence>
<dbReference type="InterPro" id="IPR003613">
    <property type="entry name" value="Ubox_domain"/>
</dbReference>
<sequence>MWYERLVFRVLGLMAALTHKAANPTLVTNPSAPPELLCPIGHSLMEDSVMLVETQETYDRKNIERWFRTGHRTCPLRGAQPLRDRTLVPNRAIARQLESWRSPTSTPDSPSSHSSHSQDDADTPEVDANGQSDTPEGRRRAPVL</sequence>
<dbReference type="Gene3D" id="3.30.40.10">
    <property type="entry name" value="Zinc/RING finger domain, C3HC4 (zinc finger)"/>
    <property type="match status" value="1"/>
</dbReference>
<dbReference type="PANTHER" id="PTHR22849">
    <property type="entry name" value="WDSAM1 PROTEIN"/>
    <property type="match status" value="1"/>
</dbReference>
<feature type="compositionally biased region" description="Low complexity" evidence="1">
    <location>
        <begin position="102"/>
        <end position="115"/>
    </location>
</feature>
<evidence type="ECO:0000313" key="4">
    <source>
        <dbReference type="EMBL" id="KAK9805634.1"/>
    </source>
</evidence>
<dbReference type="PANTHER" id="PTHR22849:SF165">
    <property type="entry name" value="U-BOX DOMAIN-CONTAINING PROTEIN"/>
    <property type="match status" value="1"/>
</dbReference>
<dbReference type="CDD" id="cd16664">
    <property type="entry name" value="RING-Ubox_PUB"/>
    <property type="match status" value="1"/>
</dbReference>
<name>A0AAW1PCU7_9CHLO</name>
<keyword evidence="5" id="KW-1185">Reference proteome</keyword>
<feature type="compositionally biased region" description="Basic and acidic residues" evidence="1">
    <location>
        <begin position="135"/>
        <end position="144"/>
    </location>
</feature>
<dbReference type="GO" id="GO:0016567">
    <property type="term" value="P:protein ubiquitination"/>
    <property type="evidence" value="ECO:0007669"/>
    <property type="project" value="InterPro"/>
</dbReference>
<dbReference type="GO" id="GO:0061630">
    <property type="term" value="F:ubiquitin protein ligase activity"/>
    <property type="evidence" value="ECO:0007669"/>
    <property type="project" value="InterPro"/>
</dbReference>
<reference evidence="4 5" key="1">
    <citation type="journal article" date="2024" name="Nat. Commun.">
        <title>Phylogenomics reveals the evolutionary origins of lichenization in chlorophyte algae.</title>
        <authorList>
            <person name="Puginier C."/>
            <person name="Libourel C."/>
            <person name="Otte J."/>
            <person name="Skaloud P."/>
            <person name="Haon M."/>
            <person name="Grisel S."/>
            <person name="Petersen M."/>
            <person name="Berrin J.G."/>
            <person name="Delaux P.M."/>
            <person name="Dal Grande F."/>
            <person name="Keller J."/>
        </authorList>
    </citation>
    <scope>NUCLEOTIDE SEQUENCE [LARGE SCALE GENOMIC DNA]</scope>
    <source>
        <strain evidence="4 5">SAG 2043</strain>
    </source>
</reference>
<gene>
    <name evidence="4" type="ORF">WJX72_009188</name>
</gene>
<feature type="domain" description="U-box" evidence="3">
    <location>
        <begin position="31"/>
        <end position="107"/>
    </location>
</feature>
<dbReference type="Proteomes" id="UP001489004">
    <property type="component" value="Unassembled WGS sequence"/>
</dbReference>
<dbReference type="AlphaFoldDB" id="A0AAW1PCU7"/>
<dbReference type="Pfam" id="PF04564">
    <property type="entry name" value="U-box"/>
    <property type="match status" value="1"/>
</dbReference>
<feature type="chain" id="PRO_5043418803" description="U-box domain-containing protein" evidence="2">
    <location>
        <begin position="23"/>
        <end position="144"/>
    </location>
</feature>
<protein>
    <recommendedName>
        <fullName evidence="3">U-box domain-containing protein</fullName>
    </recommendedName>
</protein>
<proteinExistence type="predicted"/>
<evidence type="ECO:0000256" key="1">
    <source>
        <dbReference type="SAM" id="MobiDB-lite"/>
    </source>
</evidence>
<feature type="region of interest" description="Disordered" evidence="1">
    <location>
        <begin position="74"/>
        <end position="144"/>
    </location>
</feature>
<accession>A0AAW1PCU7</accession>
<dbReference type="PROSITE" id="PS51698">
    <property type="entry name" value="U_BOX"/>
    <property type="match status" value="1"/>
</dbReference>
<feature type="signal peptide" evidence="2">
    <location>
        <begin position="1"/>
        <end position="22"/>
    </location>
</feature>
<evidence type="ECO:0000313" key="5">
    <source>
        <dbReference type="Proteomes" id="UP001489004"/>
    </source>
</evidence>
<organism evidence="4 5">
    <name type="scientific">[Myrmecia] bisecta</name>
    <dbReference type="NCBI Taxonomy" id="41462"/>
    <lineage>
        <taxon>Eukaryota</taxon>
        <taxon>Viridiplantae</taxon>
        <taxon>Chlorophyta</taxon>
        <taxon>core chlorophytes</taxon>
        <taxon>Trebouxiophyceae</taxon>
        <taxon>Trebouxiales</taxon>
        <taxon>Trebouxiaceae</taxon>
        <taxon>Myrmecia</taxon>
    </lineage>
</organism>
<comment type="caution">
    <text evidence="4">The sequence shown here is derived from an EMBL/GenBank/DDBJ whole genome shotgun (WGS) entry which is preliminary data.</text>
</comment>
<dbReference type="EMBL" id="JALJOR010000015">
    <property type="protein sequence ID" value="KAK9805634.1"/>
    <property type="molecule type" value="Genomic_DNA"/>
</dbReference>
<dbReference type="InterPro" id="IPR045185">
    <property type="entry name" value="PUB22/23/24-like"/>
</dbReference>
<keyword evidence="2" id="KW-0732">Signal</keyword>
<dbReference type="SUPFAM" id="SSF57850">
    <property type="entry name" value="RING/U-box"/>
    <property type="match status" value="1"/>
</dbReference>
<dbReference type="SMART" id="SM00504">
    <property type="entry name" value="Ubox"/>
    <property type="match status" value="1"/>
</dbReference>
<dbReference type="InterPro" id="IPR013083">
    <property type="entry name" value="Znf_RING/FYVE/PHD"/>
</dbReference>
<evidence type="ECO:0000259" key="3">
    <source>
        <dbReference type="PROSITE" id="PS51698"/>
    </source>
</evidence>
<dbReference type="InterPro" id="IPR045210">
    <property type="entry name" value="RING-Ubox_PUB"/>
</dbReference>